<sequence>MADQEQQLGSVDCGAELEGAATEIDSAVLHFLRERVREVNEEHELWRLP</sequence>
<name>A0ABT0UZP0_9ACTN</name>
<comment type="caution">
    <text evidence="1">The sequence shown here is derived from an EMBL/GenBank/DDBJ whole genome shotgun (WGS) entry which is preliminary data.</text>
</comment>
<dbReference type="EMBL" id="JAMQAW010000096">
    <property type="protein sequence ID" value="MCM2393945.1"/>
    <property type="molecule type" value="Genomic_DNA"/>
</dbReference>
<gene>
    <name evidence="1" type="ORF">NBG84_37715</name>
</gene>
<proteinExistence type="predicted"/>
<reference evidence="1" key="1">
    <citation type="submission" date="2022-06" db="EMBL/GenBank/DDBJ databases">
        <title>Genome public.</title>
        <authorList>
            <person name="Sun Q."/>
        </authorList>
    </citation>
    <scope>NUCLEOTIDE SEQUENCE</scope>
    <source>
        <strain evidence="1">CWNU-1</strain>
    </source>
</reference>
<protein>
    <submittedName>
        <fullName evidence="1">Uncharacterized protein</fullName>
    </submittedName>
</protein>
<organism evidence="1 2">
    <name type="scientific">Streptomyces albipurpureus</name>
    <dbReference type="NCBI Taxonomy" id="2897419"/>
    <lineage>
        <taxon>Bacteria</taxon>
        <taxon>Bacillati</taxon>
        <taxon>Actinomycetota</taxon>
        <taxon>Actinomycetes</taxon>
        <taxon>Kitasatosporales</taxon>
        <taxon>Streptomycetaceae</taxon>
        <taxon>Streptomyces</taxon>
    </lineage>
</organism>
<dbReference type="RefSeq" id="WP_250924236.1">
    <property type="nucleotide sequence ID" value="NZ_JAMQAW010000096.1"/>
</dbReference>
<keyword evidence="2" id="KW-1185">Reference proteome</keyword>
<dbReference type="Proteomes" id="UP001431429">
    <property type="component" value="Unassembled WGS sequence"/>
</dbReference>
<evidence type="ECO:0000313" key="1">
    <source>
        <dbReference type="EMBL" id="MCM2393945.1"/>
    </source>
</evidence>
<accession>A0ABT0UZP0</accession>
<evidence type="ECO:0000313" key="2">
    <source>
        <dbReference type="Proteomes" id="UP001431429"/>
    </source>
</evidence>